<dbReference type="AlphaFoldDB" id="A0A316GI96"/>
<organism evidence="3 4">
    <name type="scientific">Pleionea mediterranea</name>
    <dbReference type="NCBI Taxonomy" id="523701"/>
    <lineage>
        <taxon>Bacteria</taxon>
        <taxon>Pseudomonadati</taxon>
        <taxon>Pseudomonadota</taxon>
        <taxon>Gammaproteobacteria</taxon>
        <taxon>Oceanospirillales</taxon>
        <taxon>Pleioneaceae</taxon>
        <taxon>Pleionea</taxon>
    </lineage>
</organism>
<feature type="chain" id="PRO_5016411684" evidence="2">
    <location>
        <begin position="28"/>
        <end position="259"/>
    </location>
</feature>
<gene>
    <name evidence="3" type="ORF">C8D97_101351</name>
</gene>
<dbReference type="InterPro" id="IPR016866">
    <property type="entry name" value="UCP028069"/>
</dbReference>
<evidence type="ECO:0000313" key="4">
    <source>
        <dbReference type="Proteomes" id="UP000245790"/>
    </source>
</evidence>
<evidence type="ECO:0000256" key="2">
    <source>
        <dbReference type="SAM" id="SignalP"/>
    </source>
</evidence>
<evidence type="ECO:0000313" key="3">
    <source>
        <dbReference type="EMBL" id="PWK54497.1"/>
    </source>
</evidence>
<feature type="signal peptide" evidence="2">
    <location>
        <begin position="1"/>
        <end position="27"/>
    </location>
</feature>
<reference evidence="3 4" key="1">
    <citation type="submission" date="2018-05" db="EMBL/GenBank/DDBJ databases">
        <title>Genomic Encyclopedia of Type Strains, Phase IV (KMG-IV): sequencing the most valuable type-strain genomes for metagenomic binning, comparative biology and taxonomic classification.</title>
        <authorList>
            <person name="Goeker M."/>
        </authorList>
    </citation>
    <scope>NUCLEOTIDE SEQUENCE [LARGE SCALE GENOMIC DNA]</scope>
    <source>
        <strain evidence="3 4">DSM 25350</strain>
    </source>
</reference>
<dbReference type="EMBL" id="QGGU01000001">
    <property type="protein sequence ID" value="PWK54497.1"/>
    <property type="molecule type" value="Genomic_DNA"/>
</dbReference>
<comment type="caution">
    <text evidence="3">The sequence shown here is derived from an EMBL/GenBank/DDBJ whole genome shotgun (WGS) entry which is preliminary data.</text>
</comment>
<accession>A0A316GI96</accession>
<name>A0A316GI96_9GAMM</name>
<protein>
    <submittedName>
        <fullName evidence="3">Uncharacterized protein DUF3450</fullName>
    </submittedName>
</protein>
<dbReference type="Proteomes" id="UP000245790">
    <property type="component" value="Unassembled WGS sequence"/>
</dbReference>
<evidence type="ECO:0000256" key="1">
    <source>
        <dbReference type="SAM" id="Coils"/>
    </source>
</evidence>
<keyword evidence="2" id="KW-0732">Signal</keyword>
<sequence>MLNKNISRVFAVCLATLLGCFSGTTFALGKLEPSMKIETRIDKKAEAAQKQIDRLSEQTLDMNAEYKSTLTRIEQFKAYNKRLEMSINEQQKEMASLQEQMNTIDDTERGLLPLMEEMIETLAQFVEMDVPFKKEDRLNTIDRLRTTMLRADVTTSEKYRQILGAYVSEINQGNSVDVYEGMEMIGNEEKQVDYLQFGRTALMFATRGENTQAAIWSKEASDWKWLEGDQVDAVKKAIKDISLKTKKLIVVPVATPEKG</sequence>
<proteinExistence type="predicted"/>
<dbReference type="PROSITE" id="PS51257">
    <property type="entry name" value="PROKAR_LIPOPROTEIN"/>
    <property type="match status" value="1"/>
</dbReference>
<dbReference type="RefSeq" id="WP_109761611.1">
    <property type="nucleotide sequence ID" value="NZ_QGGU01000001.1"/>
</dbReference>
<dbReference type="OrthoDB" id="5880116at2"/>
<keyword evidence="1" id="KW-0175">Coiled coil</keyword>
<feature type="coiled-coil region" evidence="1">
    <location>
        <begin position="38"/>
        <end position="107"/>
    </location>
</feature>
<dbReference type="Pfam" id="PF11932">
    <property type="entry name" value="DUF3450"/>
    <property type="match status" value="1"/>
</dbReference>
<dbReference type="PIRSF" id="PIRSF028069">
    <property type="entry name" value="UCP028069"/>
    <property type="match status" value="1"/>
</dbReference>
<keyword evidence="4" id="KW-1185">Reference proteome</keyword>